<evidence type="ECO:0000313" key="2">
    <source>
        <dbReference type="EMBL" id="TFC19726.1"/>
    </source>
</evidence>
<dbReference type="OrthoDB" id="1664004at2"/>
<protein>
    <submittedName>
        <fullName evidence="2">Uncharacterized protein</fullName>
    </submittedName>
</protein>
<dbReference type="Pfam" id="PF22507">
    <property type="entry name" value="DUF6994"/>
    <property type="match status" value="1"/>
</dbReference>
<feature type="compositionally biased region" description="Basic and acidic residues" evidence="1">
    <location>
        <begin position="9"/>
        <end position="22"/>
    </location>
</feature>
<dbReference type="EMBL" id="SOFP01000010">
    <property type="protein sequence ID" value="TFC19726.1"/>
    <property type="molecule type" value="Genomic_DNA"/>
</dbReference>
<dbReference type="AlphaFoldDB" id="A0A4R8WXM0"/>
<proteinExistence type="predicted"/>
<evidence type="ECO:0000313" key="3">
    <source>
        <dbReference type="Proteomes" id="UP000298412"/>
    </source>
</evidence>
<evidence type="ECO:0000256" key="1">
    <source>
        <dbReference type="SAM" id="MobiDB-lite"/>
    </source>
</evidence>
<keyword evidence="3" id="KW-1185">Reference proteome</keyword>
<dbReference type="Proteomes" id="UP000298412">
    <property type="component" value="Unassembled WGS sequence"/>
</dbReference>
<organism evidence="2 3">
    <name type="scientific">Cryobacterium algoritolerans</name>
    <dbReference type="NCBI Taxonomy" id="1259184"/>
    <lineage>
        <taxon>Bacteria</taxon>
        <taxon>Bacillati</taxon>
        <taxon>Actinomycetota</taxon>
        <taxon>Actinomycetes</taxon>
        <taxon>Micrococcales</taxon>
        <taxon>Microbacteriaceae</taxon>
        <taxon>Cryobacterium</taxon>
    </lineage>
</organism>
<comment type="caution">
    <text evidence="2">The sequence shown here is derived from an EMBL/GenBank/DDBJ whole genome shotgun (WGS) entry which is preliminary data.</text>
</comment>
<dbReference type="InterPro" id="IPR054263">
    <property type="entry name" value="DUF6994"/>
</dbReference>
<name>A0A4R8WXM0_9MICO</name>
<dbReference type="RefSeq" id="WP_134564921.1">
    <property type="nucleotide sequence ID" value="NZ_SOFP01000010.1"/>
</dbReference>
<sequence>MNRAIDVGFDVRSDAGGQDPDKHSVTLRRYHQQLWSKPLPNGVEFNLDIATPWVYLHHKSELGEFELSSDSIVHPYDYWIRTEHLIKQIPQADLDEFNDVASTVDGFLVFPSNQVDSAPTISMARGLSPTPFS</sequence>
<accession>A0A4R8WXM0</accession>
<gene>
    <name evidence="2" type="ORF">E3O19_01835</name>
</gene>
<reference evidence="2 3" key="1">
    <citation type="submission" date="2019-03" db="EMBL/GenBank/DDBJ databases">
        <title>Genomics of glacier-inhabiting Cryobacterium strains.</title>
        <authorList>
            <person name="Liu Q."/>
            <person name="Xin Y.-H."/>
        </authorList>
    </citation>
    <scope>NUCLEOTIDE SEQUENCE [LARGE SCALE GENOMIC DNA]</scope>
    <source>
        <strain evidence="2 3">MDT1-3</strain>
    </source>
</reference>
<feature type="region of interest" description="Disordered" evidence="1">
    <location>
        <begin position="1"/>
        <end position="22"/>
    </location>
</feature>